<evidence type="ECO:0000313" key="2">
    <source>
        <dbReference type="EMBL" id="RGE66915.1"/>
    </source>
</evidence>
<protein>
    <recommendedName>
        <fullName evidence="1">DNA mimic protein DMP19 C-terminal domain-containing protein</fullName>
    </recommendedName>
</protein>
<dbReference type="Pfam" id="PF14300">
    <property type="entry name" value="DMP19"/>
    <property type="match status" value="1"/>
</dbReference>
<dbReference type="Proteomes" id="UP000260828">
    <property type="component" value="Unassembled WGS sequence"/>
</dbReference>
<organism evidence="2 3">
    <name type="scientific">Anaerotruncus colihominis</name>
    <dbReference type="NCBI Taxonomy" id="169435"/>
    <lineage>
        <taxon>Bacteria</taxon>
        <taxon>Bacillati</taxon>
        <taxon>Bacillota</taxon>
        <taxon>Clostridia</taxon>
        <taxon>Eubacteriales</taxon>
        <taxon>Oscillospiraceae</taxon>
        <taxon>Anaerotruncus</taxon>
    </lineage>
</organism>
<accession>A0A3E3IIK5</accession>
<comment type="caution">
    <text evidence="2">The sequence shown here is derived from an EMBL/GenBank/DDBJ whole genome shotgun (WGS) entry which is preliminary data.</text>
</comment>
<dbReference type="InterPro" id="IPR025402">
    <property type="entry name" value="DMP19_C"/>
</dbReference>
<dbReference type="EMBL" id="QVME01000006">
    <property type="protein sequence ID" value="RGE66915.1"/>
    <property type="molecule type" value="Genomic_DNA"/>
</dbReference>
<gene>
    <name evidence="2" type="ORF">DXC40_11775</name>
</gene>
<reference evidence="2 3" key="1">
    <citation type="submission" date="2018-08" db="EMBL/GenBank/DDBJ databases">
        <title>A genome reference for cultivated species of the human gut microbiota.</title>
        <authorList>
            <person name="Zou Y."/>
            <person name="Xue W."/>
            <person name="Luo G."/>
        </authorList>
    </citation>
    <scope>NUCLEOTIDE SEQUENCE [LARGE SCALE GENOMIC DNA]</scope>
    <source>
        <strain evidence="2 3">TF05-12AC</strain>
    </source>
</reference>
<dbReference type="RefSeq" id="WP_024729529.1">
    <property type="nucleotide sequence ID" value="NZ_CAUFHV010000004.1"/>
</dbReference>
<proteinExistence type="predicted"/>
<dbReference type="AlphaFoldDB" id="A0A3E3IIK5"/>
<sequence>MNFIDKAFRNNLHGDGFLQAMAGIYSEREVRQVLNRYPQFVKDVILIIDYDTAIQMEGLGAVIYGGLEKELPKILQALDNCGAGYEADVLRKAKAMGQEKFEQEYAGLYSKLAINNDYDGFWDLVRNYIDISLQA</sequence>
<feature type="domain" description="DNA mimic protein DMP19 C-terminal" evidence="1">
    <location>
        <begin position="37"/>
        <end position="103"/>
    </location>
</feature>
<dbReference type="GeneID" id="72463999"/>
<evidence type="ECO:0000259" key="1">
    <source>
        <dbReference type="Pfam" id="PF14300"/>
    </source>
</evidence>
<evidence type="ECO:0000313" key="3">
    <source>
        <dbReference type="Proteomes" id="UP000260828"/>
    </source>
</evidence>
<name>A0A3E3IIK5_9FIRM</name>